<dbReference type="Gene3D" id="2.10.70.40">
    <property type="entry name" value="peptidoglycan hydrolase"/>
    <property type="match status" value="1"/>
</dbReference>
<dbReference type="GO" id="GO:0016798">
    <property type="term" value="F:hydrolase activity, acting on glycosyl bonds"/>
    <property type="evidence" value="ECO:0007669"/>
    <property type="project" value="UniProtKB-KW"/>
</dbReference>
<organism evidence="12 13">
    <name type="scientific">Eoetvoesiella caeni</name>
    <dbReference type="NCBI Taxonomy" id="645616"/>
    <lineage>
        <taxon>Bacteria</taxon>
        <taxon>Pseudomonadati</taxon>
        <taxon>Pseudomonadota</taxon>
        <taxon>Betaproteobacteria</taxon>
        <taxon>Burkholderiales</taxon>
        <taxon>Alcaligenaceae</taxon>
        <taxon>Eoetvoesiella</taxon>
    </lineage>
</organism>
<dbReference type="GO" id="GO:0071555">
    <property type="term" value="P:cell wall organization"/>
    <property type="evidence" value="ECO:0007669"/>
    <property type="project" value="UniProtKB-KW"/>
</dbReference>
<comment type="subcellular location">
    <subcellularLocation>
        <location evidence="2">Periplasm</location>
    </subcellularLocation>
</comment>
<dbReference type="FunFam" id="2.10.70.40:FF:000001">
    <property type="entry name" value="Flagellar assembly peptidoglycan hydrolase FlgJ"/>
    <property type="match status" value="1"/>
</dbReference>
<comment type="similarity">
    <text evidence="4">In the C-terminal section; belongs to the glycosyl hydrolase 73 family.</text>
</comment>
<keyword evidence="12" id="KW-0969">Cilium</keyword>
<dbReference type="InterPro" id="IPR002901">
    <property type="entry name" value="MGlyc_endo_b_GlcNAc-like_dom"/>
</dbReference>
<gene>
    <name evidence="12" type="ORF">DFR37_101425</name>
</gene>
<evidence type="ECO:0000256" key="1">
    <source>
        <dbReference type="ARBA" id="ARBA00002954"/>
    </source>
</evidence>
<protein>
    <recommendedName>
        <fullName evidence="5">Peptidoglycan hydrolase FlgJ</fullName>
    </recommendedName>
    <alternativeName>
        <fullName evidence="10">Muramidase FlgJ</fullName>
    </alternativeName>
</protein>
<feature type="domain" description="Mannosyl-glycoprotein endo-beta-N-acetylglucosamidase-like" evidence="11">
    <location>
        <begin position="174"/>
        <end position="325"/>
    </location>
</feature>
<dbReference type="PANTHER" id="PTHR33308">
    <property type="entry name" value="PEPTIDOGLYCAN HYDROLASE FLGJ"/>
    <property type="match status" value="1"/>
</dbReference>
<dbReference type="Proteomes" id="UP000253628">
    <property type="component" value="Unassembled WGS sequence"/>
</dbReference>
<dbReference type="SMART" id="SM00047">
    <property type="entry name" value="LYZ2"/>
    <property type="match status" value="1"/>
</dbReference>
<evidence type="ECO:0000256" key="2">
    <source>
        <dbReference type="ARBA" id="ARBA00004418"/>
    </source>
</evidence>
<keyword evidence="9" id="KW-0961">Cell wall biogenesis/degradation</keyword>
<dbReference type="InterPro" id="IPR013377">
    <property type="entry name" value="FlgJ"/>
</dbReference>
<comment type="similarity">
    <text evidence="3">In the N-terminal section; belongs to the FlgJ family.</text>
</comment>
<dbReference type="GO" id="GO:0004040">
    <property type="term" value="F:amidase activity"/>
    <property type="evidence" value="ECO:0007669"/>
    <property type="project" value="InterPro"/>
</dbReference>
<comment type="function">
    <text evidence="1">Flagellum-specific muramidase which hydrolyzes the peptidoglycan layer to assemble the rod structure in the periplasmic space.</text>
</comment>
<dbReference type="GO" id="GO:0042597">
    <property type="term" value="C:periplasmic space"/>
    <property type="evidence" value="ECO:0007669"/>
    <property type="project" value="UniProtKB-SubCell"/>
</dbReference>
<dbReference type="Pfam" id="PF01832">
    <property type="entry name" value="Glucosaminidase"/>
    <property type="match status" value="1"/>
</dbReference>
<dbReference type="Gene3D" id="1.10.530.10">
    <property type="match status" value="1"/>
</dbReference>
<keyword evidence="12" id="KW-0966">Cell projection</keyword>
<accession>A0A366HLH5</accession>
<dbReference type="NCBIfam" id="TIGR02541">
    <property type="entry name" value="flagell_FlgJ"/>
    <property type="match status" value="1"/>
</dbReference>
<keyword evidence="7" id="KW-0378">Hydrolase</keyword>
<evidence type="ECO:0000313" key="12">
    <source>
        <dbReference type="EMBL" id="RBP43296.1"/>
    </source>
</evidence>
<dbReference type="GO" id="GO:0071973">
    <property type="term" value="P:bacterial-type flagellum-dependent cell motility"/>
    <property type="evidence" value="ECO:0007669"/>
    <property type="project" value="TreeGrafter"/>
</dbReference>
<evidence type="ECO:0000256" key="4">
    <source>
        <dbReference type="ARBA" id="ARBA00007974"/>
    </source>
</evidence>
<dbReference type="RefSeq" id="WP_113931584.1">
    <property type="nucleotide sequence ID" value="NZ_JACCEU010000001.1"/>
</dbReference>
<keyword evidence="8" id="KW-0326">Glycosidase</keyword>
<name>A0A366HLH5_9BURK</name>
<reference evidence="12 13" key="1">
    <citation type="submission" date="2018-06" db="EMBL/GenBank/DDBJ databases">
        <title>Genomic Encyclopedia of Type Strains, Phase IV (KMG-IV): sequencing the most valuable type-strain genomes for metagenomic binning, comparative biology and taxonomic classification.</title>
        <authorList>
            <person name="Goeker M."/>
        </authorList>
    </citation>
    <scope>NUCLEOTIDE SEQUENCE [LARGE SCALE GENOMIC DNA]</scope>
    <source>
        <strain evidence="12 13">DSM 25520</strain>
    </source>
</reference>
<keyword evidence="13" id="KW-1185">Reference proteome</keyword>
<evidence type="ECO:0000256" key="7">
    <source>
        <dbReference type="ARBA" id="ARBA00022801"/>
    </source>
</evidence>
<proteinExistence type="inferred from homology"/>
<evidence type="ECO:0000256" key="5">
    <source>
        <dbReference type="ARBA" id="ARBA00013433"/>
    </source>
</evidence>
<dbReference type="EMBL" id="QNRQ01000001">
    <property type="protein sequence ID" value="RBP43296.1"/>
    <property type="molecule type" value="Genomic_DNA"/>
</dbReference>
<evidence type="ECO:0000256" key="6">
    <source>
        <dbReference type="ARBA" id="ARBA00022764"/>
    </source>
</evidence>
<keyword evidence="6" id="KW-0574">Periplasm</keyword>
<evidence type="ECO:0000313" key="13">
    <source>
        <dbReference type="Proteomes" id="UP000253628"/>
    </source>
</evidence>
<dbReference type="AlphaFoldDB" id="A0A366HLH5"/>
<evidence type="ECO:0000259" key="11">
    <source>
        <dbReference type="SMART" id="SM00047"/>
    </source>
</evidence>
<evidence type="ECO:0000256" key="9">
    <source>
        <dbReference type="ARBA" id="ARBA00023316"/>
    </source>
</evidence>
<dbReference type="InterPro" id="IPR051056">
    <property type="entry name" value="Glycosyl_Hydrolase_73"/>
</dbReference>
<sequence>MAYFIPRPSDGASSAMDFRQLDRLGHAVKGGAGASEQDQKQVAQQFEGMFIQQLLKQARQASSMTGLLDSDQTRLAQSMSDEQSALQLANPGIGLAQALLAQIQGNMPGGQGAAAIESRAKAMPELASSRIPGLKSRIGDERKQDASSISALIDLLSASPLGEAAGAAMSAIRGAPSHIQSFVDRMSAAAKVAANESGVPAKLILSQAALESGWGKREIRGEDGSNSYNLFGIKATPNWKGKVANIMTTEYENGVARKVMQPFRAYNSYAESFADYAKLISRSERYSEVVGAPSAEVAARRIQDAGYATDPNYADKLISIMGYFNRLST</sequence>
<dbReference type="PRINTS" id="PR01002">
    <property type="entry name" value="FLGFLGJ"/>
</dbReference>
<dbReference type="OrthoDB" id="289937at2"/>
<dbReference type="PANTHER" id="PTHR33308:SF9">
    <property type="entry name" value="PEPTIDOGLYCAN HYDROLASE FLGJ"/>
    <property type="match status" value="1"/>
</dbReference>
<evidence type="ECO:0000256" key="3">
    <source>
        <dbReference type="ARBA" id="ARBA00006880"/>
    </source>
</evidence>
<evidence type="ECO:0000256" key="8">
    <source>
        <dbReference type="ARBA" id="ARBA00023295"/>
    </source>
</evidence>
<dbReference type="Pfam" id="PF10135">
    <property type="entry name" value="Rod-binding"/>
    <property type="match status" value="1"/>
</dbReference>
<dbReference type="GO" id="GO:0044780">
    <property type="term" value="P:bacterial-type flagellum assembly"/>
    <property type="evidence" value="ECO:0007669"/>
    <property type="project" value="InterPro"/>
</dbReference>
<evidence type="ECO:0000256" key="10">
    <source>
        <dbReference type="ARBA" id="ARBA00030835"/>
    </source>
</evidence>
<dbReference type="InterPro" id="IPR019301">
    <property type="entry name" value="Flagellar_prot_FlgJ_N"/>
</dbReference>
<keyword evidence="12" id="KW-0282">Flagellum</keyword>
<comment type="caution">
    <text evidence="12">The sequence shown here is derived from an EMBL/GenBank/DDBJ whole genome shotgun (WGS) entry which is preliminary data.</text>
</comment>